<evidence type="ECO:0000259" key="8">
    <source>
        <dbReference type="Pfam" id="PF00365"/>
    </source>
</evidence>
<dbReference type="UniPathway" id="UPA00109">
    <property type="reaction ID" value="UER00182"/>
</dbReference>
<dbReference type="GO" id="GO:0006002">
    <property type="term" value="P:fructose 6-phosphate metabolic process"/>
    <property type="evidence" value="ECO:0007669"/>
    <property type="project" value="InterPro"/>
</dbReference>
<comment type="cofactor">
    <cofactor evidence="1 6">
        <name>Mg(2+)</name>
        <dbReference type="ChEBI" id="CHEBI:18420"/>
    </cofactor>
</comment>
<dbReference type="AlphaFoldDB" id="A0A1L7RPB2"/>
<feature type="site" description="Important for catalytic activity and substrate specificity; stabilizes the transition state when the phosphoryl donor is PPi; prevents ATP from binding by mimicking the alpha-phosphate group of ATP" evidence="6">
    <location>
        <position position="123"/>
    </location>
</feature>
<feature type="site" description="Important for catalytic activity; stabilizes the transition state when the phosphoryl donor is PPi" evidence="6">
    <location>
        <position position="149"/>
    </location>
</feature>
<evidence type="ECO:0000256" key="7">
    <source>
        <dbReference type="SAM" id="SignalP"/>
    </source>
</evidence>
<proteinExistence type="inferred from homology"/>
<sequence length="410" mass="44607">MSIRRVALLTAGGFAPCLSAAVGDLIERYTEVAPDVEIIAYQYGYHGLLTGNYVVIDEEGRKNAGVLRQYGGSPIGNSRVKLTNAKNLVERGLVKEGVDPLAFAAERLREDGVDVLHTIGGDDTNTTAADLAAYLRDHDYDLTVVGLPKTIDNDIVPIRQSLGAWTAAEQGAGFALNVIGEHRSNPRMLIVHECMGRNCGYLTAETARRYHELLKDRQWAPSLGLTKERWDVHAVFVPEAKLDIAAEAERLKAIMDEQGNVNIFLSEGAGVPEIIAEMEAKGEEVQRDPFGHVKLDTINPGQWFARQFADKIGAEKVMVQKSGYYSRAAAANEEDLALIKQMCDLAVDCALRGEPGVIGQDEENGDQLGAIAFERIAGGKPFDITQQWFVDLMAELGQNLEPAAATDGEA</sequence>
<dbReference type="InterPro" id="IPR022953">
    <property type="entry name" value="ATP_PFK"/>
</dbReference>
<accession>A0A1L7RPB2</accession>
<dbReference type="EMBL" id="LK995490">
    <property type="protein sequence ID" value="CED90963.1"/>
    <property type="molecule type" value="Genomic_DNA"/>
</dbReference>
<dbReference type="Pfam" id="PF00365">
    <property type="entry name" value="PFK"/>
    <property type="match status" value="1"/>
</dbReference>
<dbReference type="RefSeq" id="WP_073331636.1">
    <property type="nucleotide sequence ID" value="NZ_LK995490.1"/>
</dbReference>
<protein>
    <recommendedName>
        <fullName evidence="6">Pyrophosphate--fructose 6-phosphate 1-phosphotransferase</fullName>
        <ecNumber evidence="6">2.7.1.90</ecNumber>
    </recommendedName>
    <alternativeName>
        <fullName evidence="6">6-phosphofructokinase, pyrophosphate dependent</fullName>
    </alternativeName>
    <alternativeName>
        <fullName evidence="6">PPi-dependent phosphofructokinase</fullName>
        <shortName evidence="6">PPi-PFK</shortName>
    </alternativeName>
    <alternativeName>
        <fullName evidence="6">Pyrophosphate-dependent 6-phosphofructose-1-kinase</fullName>
    </alternativeName>
</protein>
<comment type="subcellular location">
    <subcellularLocation>
        <location evidence="6">Cytoplasm</location>
    </subcellularLocation>
</comment>
<keyword evidence="4 6" id="KW-0418">Kinase</keyword>
<feature type="binding site" evidence="6">
    <location>
        <position position="267"/>
    </location>
    <ligand>
        <name>substrate</name>
    </ligand>
</feature>
<keyword evidence="7" id="KW-0732">Signal</keyword>
<gene>
    <name evidence="6" type="primary">pfp</name>
    <name evidence="9" type="ORF">AAM4_1131</name>
</gene>
<evidence type="ECO:0000256" key="5">
    <source>
        <dbReference type="ARBA" id="ARBA00022842"/>
    </source>
</evidence>
<evidence type="ECO:0000313" key="9">
    <source>
        <dbReference type="EMBL" id="CED90963.1"/>
    </source>
</evidence>
<evidence type="ECO:0000256" key="6">
    <source>
        <dbReference type="HAMAP-Rule" id="MF_01977"/>
    </source>
</evidence>
<comment type="subunit">
    <text evidence="6">Homodimer or homotetramer.</text>
</comment>
<dbReference type="HAMAP" id="MF_01977">
    <property type="entry name" value="Phosphofructokinase_II_P"/>
    <property type="match status" value="1"/>
</dbReference>
<dbReference type="PIRSF" id="PIRSF036484">
    <property type="entry name" value="PPi-PFK_SMc01852"/>
    <property type="match status" value="1"/>
</dbReference>
<keyword evidence="6" id="KW-0324">Glycolysis</keyword>
<dbReference type="GO" id="GO:0005737">
    <property type="term" value="C:cytoplasm"/>
    <property type="evidence" value="ECO:0007669"/>
    <property type="project" value="UniProtKB-SubCell"/>
</dbReference>
<dbReference type="PRINTS" id="PR00476">
    <property type="entry name" value="PHFRCTKINASE"/>
</dbReference>
<organism evidence="9">
    <name type="scientific">Actinomyces succiniciruminis</name>
    <dbReference type="NCBI Taxonomy" id="1522002"/>
    <lineage>
        <taxon>Bacteria</taxon>
        <taxon>Bacillati</taxon>
        <taxon>Actinomycetota</taxon>
        <taxon>Actinomycetes</taxon>
        <taxon>Actinomycetales</taxon>
        <taxon>Actinomycetaceae</taxon>
        <taxon>Actinomyces</taxon>
    </lineage>
</organism>
<feature type="binding site" evidence="6">
    <location>
        <begin position="324"/>
        <end position="327"/>
    </location>
    <ligand>
        <name>substrate</name>
    </ligand>
</feature>
<keyword evidence="3 6" id="KW-0479">Metal-binding</keyword>
<keyword evidence="5 6" id="KW-0460">Magnesium</keyword>
<dbReference type="InterPro" id="IPR011405">
    <property type="entry name" value="PPi-PFK_SMc01852"/>
</dbReference>
<dbReference type="InterPro" id="IPR000023">
    <property type="entry name" value="Phosphofructokinase_dom"/>
</dbReference>
<comment type="function">
    <text evidence="6">Catalyzes the phosphorylation of D-fructose 6-phosphate, the first committing step of glycolysis. Uses inorganic phosphate (PPi) as phosphoryl donor instead of ATP like common ATP-dependent phosphofructokinases (ATP-PFKs), which renders the reaction reversible, and can thus function both in glycolysis and gluconeogenesis. Consistently, PPi-PFK can replace the enzymes of both the forward (ATP-PFK) and reverse (fructose-bisphosphatase (FBPase)) reactions.</text>
</comment>
<dbReference type="SUPFAM" id="SSF53784">
    <property type="entry name" value="Phosphofructokinase"/>
    <property type="match status" value="1"/>
</dbReference>
<name>A0A1L7RPB2_9ACTO</name>
<keyword evidence="2 6" id="KW-0808">Transferase</keyword>
<dbReference type="InterPro" id="IPR035966">
    <property type="entry name" value="PKF_sf"/>
</dbReference>
<feature type="chain" id="PRO_5039704642" description="Pyrophosphate--fructose 6-phosphate 1-phosphotransferase" evidence="7">
    <location>
        <begin position="21"/>
        <end position="410"/>
    </location>
</feature>
<dbReference type="InterPro" id="IPR050929">
    <property type="entry name" value="PFKA"/>
</dbReference>
<reference evidence="9" key="1">
    <citation type="submission" date="2014-07" db="EMBL/GenBank/DDBJ databases">
        <authorList>
            <person name="Zhang J.E."/>
            <person name="Yang H."/>
            <person name="Guo J."/>
            <person name="Deng Z."/>
            <person name="Luo H."/>
            <person name="Luo M."/>
            <person name="Zhao B."/>
        </authorList>
    </citation>
    <scope>NUCLEOTIDE SEQUENCE</scope>
    <source>
        <strain evidence="9">AM4</strain>
    </source>
</reference>
<comment type="catalytic activity">
    <reaction evidence="6">
        <text>beta-D-fructose 6-phosphate + diphosphate = beta-D-fructose 1,6-bisphosphate + phosphate + H(+)</text>
        <dbReference type="Rhea" id="RHEA:13613"/>
        <dbReference type="ChEBI" id="CHEBI:15378"/>
        <dbReference type="ChEBI" id="CHEBI:32966"/>
        <dbReference type="ChEBI" id="CHEBI:33019"/>
        <dbReference type="ChEBI" id="CHEBI:43474"/>
        <dbReference type="ChEBI" id="CHEBI:57634"/>
        <dbReference type="EC" id="2.7.1.90"/>
    </reaction>
</comment>
<dbReference type="EC" id="2.7.1.90" evidence="6"/>
<comment type="pathway">
    <text evidence="6">Carbohydrate degradation; glycolysis; D-glyceraldehyde 3-phosphate and glycerone phosphate from D-glucose: step 3/4.</text>
</comment>
<dbReference type="PANTHER" id="PTHR45770">
    <property type="entry name" value="ATP-DEPENDENT 6-PHOSPHOFRUCTOKINASE 1"/>
    <property type="match status" value="1"/>
</dbReference>
<dbReference type="NCBIfam" id="NF005121">
    <property type="entry name" value="PRK06555.1"/>
    <property type="match status" value="1"/>
</dbReference>
<dbReference type="Gene3D" id="3.40.50.450">
    <property type="match status" value="1"/>
</dbReference>
<feature type="binding site" evidence="6">
    <location>
        <begin position="150"/>
        <end position="152"/>
    </location>
    <ligand>
        <name>substrate</name>
    </ligand>
</feature>
<dbReference type="GO" id="GO:0046872">
    <property type="term" value="F:metal ion binding"/>
    <property type="evidence" value="ECO:0007669"/>
    <property type="project" value="UniProtKB-KW"/>
</dbReference>
<comment type="similarity">
    <text evidence="6">Belongs to the phosphofructokinase type A (PFKA) family. PPi-dependent PFK group II subfamily. Clade 'P' sub-subfamily.</text>
</comment>
<feature type="binding site" evidence="6">
    <location>
        <begin position="195"/>
        <end position="197"/>
    </location>
    <ligand>
        <name>substrate</name>
    </ligand>
</feature>
<feature type="active site" description="Proton acceptor" evidence="6">
    <location>
        <position position="152"/>
    </location>
</feature>
<feature type="binding site" evidence="6">
    <location>
        <position position="13"/>
    </location>
    <ligand>
        <name>diphosphate</name>
        <dbReference type="ChEBI" id="CHEBI:33019"/>
    </ligand>
</feature>
<dbReference type="GO" id="GO:0003872">
    <property type="term" value="F:6-phosphofructokinase activity"/>
    <property type="evidence" value="ECO:0007669"/>
    <property type="project" value="UniProtKB-UniRule"/>
</dbReference>
<dbReference type="GO" id="GO:0047334">
    <property type="term" value="F:diphosphate-fructose-6-phosphate 1-phosphotransferase activity"/>
    <property type="evidence" value="ECO:0007669"/>
    <property type="project" value="UniProtKB-EC"/>
</dbReference>
<comment type="activity regulation">
    <text evidence="6">Non-allosteric.</text>
</comment>
<feature type="binding site" evidence="6">
    <location>
        <position position="122"/>
    </location>
    <ligand>
        <name>Mg(2+)</name>
        <dbReference type="ChEBI" id="CHEBI:18420"/>
        <note>catalytic</note>
    </ligand>
</feature>
<feature type="signal peptide" evidence="7">
    <location>
        <begin position="1"/>
        <end position="20"/>
    </location>
</feature>
<evidence type="ECO:0000256" key="4">
    <source>
        <dbReference type="ARBA" id="ARBA00022777"/>
    </source>
</evidence>
<keyword evidence="6" id="KW-0963">Cytoplasm</keyword>
<evidence type="ECO:0000256" key="2">
    <source>
        <dbReference type="ARBA" id="ARBA00022679"/>
    </source>
</evidence>
<evidence type="ECO:0000256" key="1">
    <source>
        <dbReference type="ARBA" id="ARBA00001946"/>
    </source>
</evidence>
<evidence type="ECO:0000256" key="3">
    <source>
        <dbReference type="ARBA" id="ARBA00022723"/>
    </source>
</evidence>
<feature type="domain" description="Phosphofructokinase" evidence="8">
    <location>
        <begin position="5"/>
        <end position="346"/>
    </location>
</feature>